<dbReference type="PANTHER" id="PTHR48086:SF7">
    <property type="entry name" value="SODIUM-SOLUTE SYMPORTER-RELATED"/>
    <property type="match status" value="1"/>
</dbReference>
<dbReference type="RefSeq" id="WP_046128672.1">
    <property type="nucleotide sequence ID" value="NZ_JWIR02000027.1"/>
</dbReference>
<feature type="transmembrane region" description="Helical" evidence="8">
    <location>
        <begin position="420"/>
        <end position="438"/>
    </location>
</feature>
<dbReference type="STRING" id="1221996.QY95_01256"/>
<dbReference type="InterPro" id="IPR038377">
    <property type="entry name" value="Na/Glc_symporter_sf"/>
</dbReference>
<accession>A0A0F5HXK9</accession>
<dbReference type="Pfam" id="PF00474">
    <property type="entry name" value="SSF"/>
    <property type="match status" value="1"/>
</dbReference>
<feature type="transmembrane region" description="Helical" evidence="8">
    <location>
        <begin position="80"/>
        <end position="97"/>
    </location>
</feature>
<gene>
    <name evidence="9" type="ORF">QY95_01256</name>
</gene>
<organism evidence="9 10">
    <name type="scientific">Bacillus thermotolerans</name>
    <name type="common">Quasibacillus thermotolerans</name>
    <dbReference type="NCBI Taxonomy" id="1221996"/>
    <lineage>
        <taxon>Bacteria</taxon>
        <taxon>Bacillati</taxon>
        <taxon>Bacillota</taxon>
        <taxon>Bacilli</taxon>
        <taxon>Bacillales</taxon>
        <taxon>Bacillaceae</taxon>
        <taxon>Bacillus</taxon>
    </lineage>
</organism>
<keyword evidence="4 8" id="KW-0812">Transmembrane</keyword>
<dbReference type="CDD" id="cd10322">
    <property type="entry name" value="SLC5sbd"/>
    <property type="match status" value="1"/>
</dbReference>
<evidence type="ECO:0000256" key="5">
    <source>
        <dbReference type="ARBA" id="ARBA00022989"/>
    </source>
</evidence>
<evidence type="ECO:0000256" key="1">
    <source>
        <dbReference type="ARBA" id="ARBA00004141"/>
    </source>
</evidence>
<dbReference type="PANTHER" id="PTHR48086">
    <property type="entry name" value="SODIUM/PROLINE SYMPORTER-RELATED"/>
    <property type="match status" value="1"/>
</dbReference>
<dbReference type="EMBL" id="JWIR02000027">
    <property type="protein sequence ID" value="KKB40682.1"/>
    <property type="molecule type" value="Genomic_DNA"/>
</dbReference>
<feature type="transmembrane region" description="Helical" evidence="8">
    <location>
        <begin position="229"/>
        <end position="250"/>
    </location>
</feature>
<feature type="transmembrane region" description="Helical" evidence="8">
    <location>
        <begin position="157"/>
        <end position="176"/>
    </location>
</feature>
<comment type="caution">
    <text evidence="9">The sequence shown here is derived from an EMBL/GenBank/DDBJ whole genome shotgun (WGS) entry which is preliminary data.</text>
</comment>
<dbReference type="PROSITE" id="PS50283">
    <property type="entry name" value="NA_SOLUT_SYMP_3"/>
    <property type="match status" value="1"/>
</dbReference>
<keyword evidence="3" id="KW-0813">Transport</keyword>
<feature type="transmembrane region" description="Helical" evidence="8">
    <location>
        <begin position="128"/>
        <end position="151"/>
    </location>
</feature>
<feature type="transmembrane region" description="Helical" evidence="8">
    <location>
        <begin position="391"/>
        <end position="413"/>
    </location>
</feature>
<sequence length="481" mass="52322">MFNEQEKLILGVIVFIYFIFLFGLSVYIGRKVKTYDDYNVAGRSVSIFPLILTFVGTAIGGSILLGYMTNGYILGMGQQWMNVAVGGMSVLFILFLTKRIRMLGEKHNMVTIGDFTAMRYGEGARIPTAISMLVAYCAITGMQFVAIATILNLTLGMSMTSGILIGWILLTLKTYFGGMEAVIIQDAIHGTIQTLGIFALFVVVLVLAGDWGSMASYAESMGEGSHLSIFSIAPAEVFVFMLTVGAYQFVRQDVWQRVWAAKDLKTSNNGYLISIVLSTAIGVVCVAIGVMSKYGMQMDIANPSLIYYEIIGQVLPFPLVIVMLIALLATVISTADSFFISAASSIVNDIIKPKAKNFNDEKMLKYSKLCVVIVSFISLFLALYIPKLVTLWITGTAMLVSGLLAPVLLGMFWKGATRQAGIISMWLGLSVATAWQLMGHPLGWHPVFIGLPVSIVTLVIVSFLTKGPEVEAVPEVDSIAE</sequence>
<protein>
    <submittedName>
        <fullName evidence="9">Sodium-solute symporter</fullName>
    </submittedName>
</protein>
<feature type="transmembrane region" description="Helical" evidence="8">
    <location>
        <begin position="271"/>
        <end position="290"/>
    </location>
</feature>
<evidence type="ECO:0000313" key="9">
    <source>
        <dbReference type="EMBL" id="KKB40682.1"/>
    </source>
</evidence>
<evidence type="ECO:0000256" key="4">
    <source>
        <dbReference type="ARBA" id="ARBA00022692"/>
    </source>
</evidence>
<evidence type="ECO:0000256" key="7">
    <source>
        <dbReference type="RuleBase" id="RU362091"/>
    </source>
</evidence>
<feature type="transmembrane region" description="Helical" evidence="8">
    <location>
        <begin position="366"/>
        <end position="385"/>
    </location>
</feature>
<name>A0A0F5HXK9_BACTR</name>
<dbReference type="Gene3D" id="1.20.1730.10">
    <property type="entry name" value="Sodium/glucose cotransporter"/>
    <property type="match status" value="1"/>
</dbReference>
<reference evidence="9" key="1">
    <citation type="submission" date="2015-02" db="EMBL/GenBank/DDBJ databases">
        <title>Genome Assembly of Bacillaceae bacterium MTCC 8252.</title>
        <authorList>
            <person name="Verma A."/>
            <person name="Khatri I."/>
            <person name="Mual P."/>
            <person name="Subramanian S."/>
            <person name="Krishnamurthi S."/>
        </authorList>
    </citation>
    <scope>NUCLEOTIDE SEQUENCE [LARGE SCALE GENOMIC DNA]</scope>
    <source>
        <strain evidence="9">MTCC 8252</strain>
    </source>
</reference>
<dbReference type="OrthoDB" id="9789704at2"/>
<comment type="similarity">
    <text evidence="2 7">Belongs to the sodium:solute symporter (SSF) (TC 2.A.21) family.</text>
</comment>
<keyword evidence="10" id="KW-1185">Reference proteome</keyword>
<accession>A0A0F5I694</accession>
<comment type="subcellular location">
    <subcellularLocation>
        <location evidence="1">Membrane</location>
        <topology evidence="1">Multi-pass membrane protein</topology>
    </subcellularLocation>
</comment>
<dbReference type="AlphaFoldDB" id="A0A0F5HXK9"/>
<keyword evidence="5 8" id="KW-1133">Transmembrane helix</keyword>
<dbReference type="GO" id="GO:0022857">
    <property type="term" value="F:transmembrane transporter activity"/>
    <property type="evidence" value="ECO:0007669"/>
    <property type="project" value="InterPro"/>
</dbReference>
<evidence type="ECO:0000256" key="2">
    <source>
        <dbReference type="ARBA" id="ARBA00006434"/>
    </source>
</evidence>
<dbReference type="InterPro" id="IPR001734">
    <property type="entry name" value="Na/solute_symporter"/>
</dbReference>
<feature type="transmembrane region" description="Helical" evidence="8">
    <location>
        <begin position="188"/>
        <end position="209"/>
    </location>
</feature>
<feature type="transmembrane region" description="Helical" evidence="8">
    <location>
        <begin position="47"/>
        <end position="68"/>
    </location>
</feature>
<evidence type="ECO:0000256" key="3">
    <source>
        <dbReference type="ARBA" id="ARBA00022448"/>
    </source>
</evidence>
<feature type="transmembrane region" description="Helical" evidence="8">
    <location>
        <begin position="6"/>
        <end position="27"/>
    </location>
</feature>
<keyword evidence="6 8" id="KW-0472">Membrane</keyword>
<dbReference type="Proteomes" id="UP000031563">
    <property type="component" value="Unassembled WGS sequence"/>
</dbReference>
<feature type="transmembrane region" description="Helical" evidence="8">
    <location>
        <begin position="310"/>
        <end position="332"/>
    </location>
</feature>
<dbReference type="InterPro" id="IPR050277">
    <property type="entry name" value="Sodium:Solute_Symporter"/>
</dbReference>
<evidence type="ECO:0000313" key="10">
    <source>
        <dbReference type="Proteomes" id="UP000031563"/>
    </source>
</evidence>
<evidence type="ECO:0000256" key="8">
    <source>
        <dbReference type="SAM" id="Phobius"/>
    </source>
</evidence>
<evidence type="ECO:0000256" key="6">
    <source>
        <dbReference type="ARBA" id="ARBA00023136"/>
    </source>
</evidence>
<proteinExistence type="inferred from homology"/>
<dbReference type="GO" id="GO:0005886">
    <property type="term" value="C:plasma membrane"/>
    <property type="evidence" value="ECO:0007669"/>
    <property type="project" value="TreeGrafter"/>
</dbReference>
<feature type="transmembrane region" description="Helical" evidence="8">
    <location>
        <begin position="444"/>
        <end position="464"/>
    </location>
</feature>